<evidence type="ECO:0000313" key="2">
    <source>
        <dbReference type="EMBL" id="SVB74962.1"/>
    </source>
</evidence>
<gene>
    <name evidence="2" type="ORF">METZ01_LOCUS227816</name>
</gene>
<accession>A0A382GJ99</accession>
<feature type="region of interest" description="Disordered" evidence="1">
    <location>
        <begin position="180"/>
        <end position="201"/>
    </location>
</feature>
<reference evidence="2" key="1">
    <citation type="submission" date="2018-05" db="EMBL/GenBank/DDBJ databases">
        <authorList>
            <person name="Lanie J.A."/>
            <person name="Ng W.-L."/>
            <person name="Kazmierczak K.M."/>
            <person name="Andrzejewski T.M."/>
            <person name="Davidsen T.M."/>
            <person name="Wayne K.J."/>
            <person name="Tettelin H."/>
            <person name="Glass J.I."/>
            <person name="Rusch D."/>
            <person name="Podicherti R."/>
            <person name="Tsui H.-C.T."/>
            <person name="Winkler M.E."/>
        </authorList>
    </citation>
    <scope>NUCLEOTIDE SEQUENCE</scope>
</reference>
<dbReference type="EMBL" id="UINC01055738">
    <property type="protein sequence ID" value="SVB74962.1"/>
    <property type="molecule type" value="Genomic_DNA"/>
</dbReference>
<organism evidence="2">
    <name type="scientific">marine metagenome</name>
    <dbReference type="NCBI Taxonomy" id="408172"/>
    <lineage>
        <taxon>unclassified sequences</taxon>
        <taxon>metagenomes</taxon>
        <taxon>ecological metagenomes</taxon>
    </lineage>
</organism>
<dbReference type="AlphaFoldDB" id="A0A382GJ99"/>
<sequence>MANLKHIGRFKETGRKVAVVFRTLPNEPDNCLVVRTEGLPDSDHDLLIRLIESNTGQVAHELADAMQRTPLNDGSIMLARFHARGNLVKAGTSEIEMTPDTQTTISLDELNKTIADQKGVQVKDLAVGGTQVEEVGSVNEVPIPTVAAESQTAKVDEPLTDDALATKLRADADGLFKEATDLRKQAEDLSPTKKGTARVKE</sequence>
<protein>
    <submittedName>
        <fullName evidence="2">Uncharacterized protein</fullName>
    </submittedName>
</protein>
<proteinExistence type="predicted"/>
<name>A0A382GJ99_9ZZZZ</name>
<feature type="compositionally biased region" description="Basic and acidic residues" evidence="1">
    <location>
        <begin position="180"/>
        <end position="191"/>
    </location>
</feature>
<evidence type="ECO:0000256" key="1">
    <source>
        <dbReference type="SAM" id="MobiDB-lite"/>
    </source>
</evidence>